<dbReference type="PANTHER" id="PTHR46769:SF2">
    <property type="entry name" value="FIBROCYSTIN-L ISOFORM 2 PRECURSOR-RELATED"/>
    <property type="match status" value="1"/>
</dbReference>
<dbReference type="Pfam" id="PF10162">
    <property type="entry name" value="G8"/>
    <property type="match status" value="1"/>
</dbReference>
<dbReference type="EMBL" id="JBHTAA010000005">
    <property type="protein sequence ID" value="MFC7204985.1"/>
    <property type="molecule type" value="Genomic_DNA"/>
</dbReference>
<organism evidence="5 6">
    <name type="scientific">Haloferax namakaokahaiae</name>
    <dbReference type="NCBI Taxonomy" id="1748331"/>
    <lineage>
        <taxon>Archaea</taxon>
        <taxon>Methanobacteriati</taxon>
        <taxon>Methanobacteriota</taxon>
        <taxon>Stenosarchaea group</taxon>
        <taxon>Halobacteria</taxon>
        <taxon>Halobacteriales</taxon>
        <taxon>Haloferacaceae</taxon>
        <taxon>Haloferax</taxon>
    </lineage>
</organism>
<dbReference type="PANTHER" id="PTHR46769">
    <property type="entry name" value="POLYCYSTIC KIDNEY AND HEPATIC DISEASE 1 (AUTOSOMAL RECESSIVE)-LIKE 1"/>
    <property type="match status" value="1"/>
</dbReference>
<dbReference type="InterPro" id="IPR055401">
    <property type="entry name" value="CEMIP_beta-hel_dom"/>
</dbReference>
<dbReference type="InterPro" id="IPR019316">
    <property type="entry name" value="G8_domain"/>
</dbReference>
<evidence type="ECO:0000256" key="1">
    <source>
        <dbReference type="ARBA" id="ARBA00022729"/>
    </source>
</evidence>
<protein>
    <submittedName>
        <fullName evidence="5">G8 domain-containing protein</fullName>
    </submittedName>
</protein>
<name>A0ABD5ZJ55_9EURY</name>
<dbReference type="PROSITE" id="PS51484">
    <property type="entry name" value="G8"/>
    <property type="match status" value="1"/>
</dbReference>
<dbReference type="Pfam" id="PF24606">
    <property type="entry name" value="CEMIP_beta-hel"/>
    <property type="match status" value="1"/>
</dbReference>
<dbReference type="PROSITE" id="PS51318">
    <property type="entry name" value="TAT"/>
    <property type="match status" value="1"/>
</dbReference>
<evidence type="ECO:0000256" key="3">
    <source>
        <dbReference type="SAM" id="MobiDB-lite"/>
    </source>
</evidence>
<evidence type="ECO:0000313" key="5">
    <source>
        <dbReference type="EMBL" id="MFC7204985.1"/>
    </source>
</evidence>
<dbReference type="InterPro" id="IPR052387">
    <property type="entry name" value="Fibrocystin"/>
</dbReference>
<dbReference type="RefSeq" id="WP_390225154.1">
    <property type="nucleotide sequence ID" value="NZ_JBHTAA010000005.1"/>
</dbReference>
<evidence type="ECO:0000256" key="2">
    <source>
        <dbReference type="ARBA" id="ARBA00023180"/>
    </source>
</evidence>
<keyword evidence="2" id="KW-0325">Glycoprotein</keyword>
<keyword evidence="6" id="KW-1185">Reference proteome</keyword>
<sequence length="939" mass="100487">MSDDPPSSNSTDRALLSTRRAFLAGLGVGAAGTAGALSGVPDIPMLADDSGHSDAHHVRELVADSKVTHRATGGPWRDPASWDDEVPGDDARVQIPADVTVTLDNEAAARLRTVRVDGTLRADPTAATQLLLDTLVVTETGTLEVGTPESPIQKDAGARLTFLDGGPIDESADPERIGRGLVTLRGATVRMVGQAVTSWLRFGQSPRAGDRVLSLAKEPHGWSAGDTLVVAGMHPDRDEDEVVSVADVDGSRVTLDSPLEFDHVPPRESLSGVVAHLDRAVTLESESTRTERRGHVMFMSDDVHVGHVAFSSLGRTDKSRPFTDPKNGVPPKDAEPNPQARYACHFHRTGTGTEHGPRVVEGCVVNGSPGWGYVNHASFVRFEDNVSFRVFGAGFVAETGAERGAFRRNFALRSHGSGSVPDGRQFKANSEGSIDDFGHGGYGFWFQGPAITVEDNVAAGHRHYGFVYWNRAKPDAEVSADTLDSLVGKVPNLPVEALSGQPELARSDRVEDGMVPSSFVRLESFARNTVFASGGGLDISRHMFTFSHERVDAYSVVEDFTAFNVGSHVSQWDRLRPPNSRGAQGGENGISIRYSANVVIRNPTLVSGSGGRRGVAINRNHAPANVHVENPDIEGWFTGIRAPPRGSAPIRGGRLDNHIDVHVIGGTTDRRWSEKQHVDIDDVTFGDGGRAEVSLSAELDDHLYGLFTPEGHVRRDGTDLYFAEQAPDFVPFPSKADLRAANPGDDALADLSDVSPGALVGKSNAELFESFGLAVEGEVLPEGAGGAPGVESGFVAGGTGDAASQSLAPIERVHSAEGSVYELGRLRSGEPVYVYDDSEFLTVPGRYTGLPYVRPEVEDADSERRSFLTLTLSSPSTVYVAYDSESEPGWLSGWTDTGDTLGTSDGTRRVYERDFDAGTVRLGGAVDTHSMYSAFVRER</sequence>
<keyword evidence="1" id="KW-0732">Signal</keyword>
<evidence type="ECO:0000259" key="4">
    <source>
        <dbReference type="PROSITE" id="PS51484"/>
    </source>
</evidence>
<reference evidence="5 6" key="1">
    <citation type="journal article" date="2019" name="Int. J. Syst. Evol. Microbiol.">
        <title>The Global Catalogue of Microorganisms (GCM) 10K type strain sequencing project: providing services to taxonomists for standard genome sequencing and annotation.</title>
        <authorList>
            <consortium name="The Broad Institute Genomics Platform"/>
            <consortium name="The Broad Institute Genome Sequencing Center for Infectious Disease"/>
            <person name="Wu L."/>
            <person name="Ma J."/>
        </authorList>
    </citation>
    <scope>NUCLEOTIDE SEQUENCE [LARGE SCALE GENOMIC DNA]</scope>
    <source>
        <strain evidence="5 6">DSM 29988</strain>
    </source>
</reference>
<evidence type="ECO:0000313" key="6">
    <source>
        <dbReference type="Proteomes" id="UP001596481"/>
    </source>
</evidence>
<gene>
    <name evidence="5" type="ORF">ACFQJC_15820</name>
</gene>
<dbReference type="InterPro" id="IPR006311">
    <property type="entry name" value="TAT_signal"/>
</dbReference>
<comment type="caution">
    <text evidence="5">The sequence shown here is derived from an EMBL/GenBank/DDBJ whole genome shotgun (WGS) entry which is preliminary data.</text>
</comment>
<accession>A0ABD5ZJ55</accession>
<dbReference type="AlphaFoldDB" id="A0ABD5ZJ55"/>
<proteinExistence type="predicted"/>
<dbReference type="SMART" id="SM01225">
    <property type="entry name" value="G8"/>
    <property type="match status" value="1"/>
</dbReference>
<dbReference type="Proteomes" id="UP001596481">
    <property type="component" value="Unassembled WGS sequence"/>
</dbReference>
<feature type="region of interest" description="Disordered" evidence="3">
    <location>
        <begin position="315"/>
        <end position="338"/>
    </location>
</feature>
<feature type="domain" description="G8" evidence="4">
    <location>
        <begin position="80"/>
        <end position="204"/>
    </location>
</feature>